<comment type="caution">
    <text evidence="2">The sequence shown here is derived from an EMBL/GenBank/DDBJ whole genome shotgun (WGS) entry which is preliminary data.</text>
</comment>
<evidence type="ECO:0000313" key="3">
    <source>
        <dbReference type="Proteomes" id="UP001500929"/>
    </source>
</evidence>
<reference evidence="2 3" key="1">
    <citation type="journal article" date="2019" name="Int. J. Syst. Evol. Microbiol.">
        <title>The Global Catalogue of Microorganisms (GCM) 10K type strain sequencing project: providing services to taxonomists for standard genome sequencing and annotation.</title>
        <authorList>
            <consortium name="The Broad Institute Genomics Platform"/>
            <consortium name="The Broad Institute Genome Sequencing Center for Infectious Disease"/>
            <person name="Wu L."/>
            <person name="Ma J."/>
        </authorList>
    </citation>
    <scope>NUCLEOTIDE SEQUENCE [LARGE SCALE GENOMIC DNA]</scope>
    <source>
        <strain evidence="2 3">JCM 16117</strain>
    </source>
</reference>
<feature type="domain" description="Siderophore-interacting FAD-binding" evidence="1">
    <location>
        <begin position="21"/>
        <end position="52"/>
    </location>
</feature>
<organism evidence="2 3">
    <name type="scientific">Herbiconiux moechotypicola</name>
    <dbReference type="NCBI Taxonomy" id="637393"/>
    <lineage>
        <taxon>Bacteria</taxon>
        <taxon>Bacillati</taxon>
        <taxon>Actinomycetota</taxon>
        <taxon>Actinomycetes</taxon>
        <taxon>Micrococcales</taxon>
        <taxon>Microbacteriaceae</taxon>
        <taxon>Herbiconiux</taxon>
    </lineage>
</organism>
<sequence length="102" mass="11300">MLMPKTSRRLTVHQPALREVQVVRVHDLTPGMRRVTLAGEQLREFTSAGGHAHRLSQAAGSDFVIVMEQGRIIERGTHTELLAADGAYARLWTAWRAGRADG</sequence>
<dbReference type="Pfam" id="PF08021">
    <property type="entry name" value="FAD_binding_9"/>
    <property type="match status" value="1"/>
</dbReference>
<dbReference type="EMBL" id="BAAAQY010000013">
    <property type="protein sequence ID" value="GAA2247260.1"/>
    <property type="molecule type" value="Genomic_DNA"/>
</dbReference>
<accession>A0ABN3E2K4</accession>
<dbReference type="Gene3D" id="2.40.30.10">
    <property type="entry name" value="Translation factors"/>
    <property type="match status" value="1"/>
</dbReference>
<dbReference type="InterPro" id="IPR027417">
    <property type="entry name" value="P-loop_NTPase"/>
</dbReference>
<evidence type="ECO:0000259" key="1">
    <source>
        <dbReference type="Pfam" id="PF08021"/>
    </source>
</evidence>
<evidence type="ECO:0000313" key="2">
    <source>
        <dbReference type="EMBL" id="GAA2247260.1"/>
    </source>
</evidence>
<dbReference type="Proteomes" id="UP001500929">
    <property type="component" value="Unassembled WGS sequence"/>
</dbReference>
<proteinExistence type="predicted"/>
<protein>
    <recommendedName>
        <fullName evidence="1">Siderophore-interacting FAD-binding domain-containing protein</fullName>
    </recommendedName>
</protein>
<keyword evidence="3" id="KW-1185">Reference proteome</keyword>
<dbReference type="SUPFAM" id="SSF52540">
    <property type="entry name" value="P-loop containing nucleoside triphosphate hydrolases"/>
    <property type="match status" value="1"/>
</dbReference>
<gene>
    <name evidence="2" type="ORF">GCM10009851_35860</name>
</gene>
<dbReference type="InterPro" id="IPR013113">
    <property type="entry name" value="SIP_FAD-bd"/>
</dbReference>
<name>A0ABN3E2K4_9MICO</name>